<evidence type="ECO:0000256" key="3">
    <source>
        <dbReference type="ARBA" id="ARBA00022679"/>
    </source>
</evidence>
<evidence type="ECO:0000256" key="7">
    <source>
        <dbReference type="ARBA" id="ARBA00047334"/>
    </source>
</evidence>
<dbReference type="InterPro" id="IPR034291">
    <property type="entry name" value="TMP_synthase"/>
</dbReference>
<dbReference type="GO" id="GO:0004789">
    <property type="term" value="F:thiamine-phosphate diphosphorylase activity"/>
    <property type="evidence" value="ECO:0007669"/>
    <property type="project" value="UniProtKB-EC"/>
</dbReference>
<feature type="binding site" evidence="10">
    <location>
        <position position="138"/>
    </location>
    <ligand>
        <name>4-amino-2-methyl-5-(diphosphooxymethyl)pyrimidine</name>
        <dbReference type="ChEBI" id="CHEBI:57841"/>
    </ligand>
</feature>
<organism evidence="14 15">
    <name type="scientific">Microlunatus capsulatus</name>
    <dbReference type="NCBI Taxonomy" id="99117"/>
    <lineage>
        <taxon>Bacteria</taxon>
        <taxon>Bacillati</taxon>
        <taxon>Actinomycetota</taxon>
        <taxon>Actinomycetes</taxon>
        <taxon>Propionibacteriales</taxon>
        <taxon>Propionibacteriaceae</taxon>
        <taxon>Microlunatus</taxon>
    </lineage>
</organism>
<evidence type="ECO:0000256" key="4">
    <source>
        <dbReference type="ARBA" id="ARBA00022723"/>
    </source>
</evidence>
<feature type="binding site" evidence="10">
    <location>
        <position position="92"/>
    </location>
    <ligand>
        <name>Mg(2+)</name>
        <dbReference type="ChEBI" id="CHEBI:18420"/>
    </ligand>
</feature>
<evidence type="ECO:0000256" key="6">
    <source>
        <dbReference type="ARBA" id="ARBA00022977"/>
    </source>
</evidence>
<dbReference type="EC" id="2.5.1.3" evidence="10"/>
<comment type="similarity">
    <text evidence="10 11">Belongs to the thiamine-phosphate synthase family.</text>
</comment>
<evidence type="ECO:0000256" key="9">
    <source>
        <dbReference type="ARBA" id="ARBA00047883"/>
    </source>
</evidence>
<dbReference type="PANTHER" id="PTHR20857:SF15">
    <property type="entry name" value="THIAMINE-PHOSPHATE SYNTHASE"/>
    <property type="match status" value="1"/>
</dbReference>
<feature type="binding site" evidence="10">
    <location>
        <position position="166"/>
    </location>
    <ligand>
        <name>2-[(2R,5Z)-2-carboxy-4-methylthiazol-5(2H)-ylidene]ethyl phosphate</name>
        <dbReference type="ChEBI" id="CHEBI:62899"/>
    </ligand>
</feature>
<evidence type="ECO:0000256" key="2">
    <source>
        <dbReference type="ARBA" id="ARBA00005165"/>
    </source>
</evidence>
<evidence type="ECO:0000256" key="10">
    <source>
        <dbReference type="HAMAP-Rule" id="MF_00097"/>
    </source>
</evidence>
<dbReference type="Gene3D" id="3.20.20.70">
    <property type="entry name" value="Aldolase class I"/>
    <property type="match status" value="1"/>
</dbReference>
<comment type="caution">
    <text evidence="10">Lacks conserved residue(s) required for the propagation of feature annotation.</text>
</comment>
<accession>A0ABS4Z6G7</accession>
<keyword evidence="5 10" id="KW-0460">Magnesium</keyword>
<dbReference type="PANTHER" id="PTHR20857">
    <property type="entry name" value="THIAMINE-PHOSPHATE PYROPHOSPHORYLASE"/>
    <property type="match status" value="1"/>
</dbReference>
<evidence type="ECO:0000256" key="12">
    <source>
        <dbReference type="RuleBase" id="RU004253"/>
    </source>
</evidence>
<dbReference type="InterPro" id="IPR022998">
    <property type="entry name" value="ThiamineP_synth_TenI"/>
</dbReference>
<feature type="binding site" evidence="10">
    <location>
        <position position="73"/>
    </location>
    <ligand>
        <name>Mg(2+)</name>
        <dbReference type="ChEBI" id="CHEBI:18420"/>
    </ligand>
</feature>
<evidence type="ECO:0000256" key="5">
    <source>
        <dbReference type="ARBA" id="ARBA00022842"/>
    </source>
</evidence>
<name>A0ABS4Z6G7_9ACTN</name>
<keyword evidence="3 10" id="KW-0808">Transferase</keyword>
<feature type="binding site" evidence="10">
    <location>
        <begin position="186"/>
        <end position="187"/>
    </location>
    <ligand>
        <name>2-[(2R,5Z)-2-carboxy-4-methylthiazol-5(2H)-ylidene]ethyl phosphate</name>
        <dbReference type="ChEBI" id="CHEBI:62899"/>
    </ligand>
</feature>
<comment type="function">
    <text evidence="1 10">Condenses 4-methyl-5-(beta-hydroxyethyl)thiazole monophosphate (THZ-P) and 2-methyl-4-amino-5-hydroxymethyl pyrimidine pyrophosphate (HMP-PP) to form thiamine monophosphate (TMP).</text>
</comment>
<feature type="binding site" evidence="10">
    <location>
        <position position="72"/>
    </location>
    <ligand>
        <name>4-amino-2-methyl-5-(diphosphooxymethyl)pyrimidine</name>
        <dbReference type="ChEBI" id="CHEBI:57841"/>
    </ligand>
</feature>
<dbReference type="InterPro" id="IPR013785">
    <property type="entry name" value="Aldolase_TIM"/>
</dbReference>
<comment type="cofactor">
    <cofactor evidence="10">
        <name>Mg(2+)</name>
        <dbReference type="ChEBI" id="CHEBI:18420"/>
    </cofactor>
    <text evidence="10">Binds 1 Mg(2+) ion per subunit.</text>
</comment>
<dbReference type="Pfam" id="PF02581">
    <property type="entry name" value="TMP-TENI"/>
    <property type="match status" value="1"/>
</dbReference>
<protein>
    <recommendedName>
        <fullName evidence="10">Thiamine-phosphate synthase</fullName>
        <shortName evidence="10">TP synthase</shortName>
        <shortName evidence="10">TPS</shortName>
        <ecNumber evidence="10">2.5.1.3</ecNumber>
    </recommendedName>
    <alternativeName>
        <fullName evidence="10">Thiamine-phosphate pyrophosphorylase</fullName>
        <shortName evidence="10">TMP pyrophosphorylase</shortName>
        <shortName evidence="10">TMP-PPase</shortName>
    </alternativeName>
</protein>
<dbReference type="NCBIfam" id="TIGR00693">
    <property type="entry name" value="thiE"/>
    <property type="match status" value="1"/>
</dbReference>
<keyword evidence="6 10" id="KW-0784">Thiamine biosynthesis</keyword>
<evidence type="ECO:0000313" key="14">
    <source>
        <dbReference type="EMBL" id="MBP2416636.1"/>
    </source>
</evidence>
<proteinExistence type="inferred from homology"/>
<keyword evidence="15" id="KW-1185">Reference proteome</keyword>
<dbReference type="SUPFAM" id="SSF51391">
    <property type="entry name" value="Thiamin phosphate synthase"/>
    <property type="match status" value="1"/>
</dbReference>
<feature type="binding site" evidence="10">
    <location>
        <begin position="135"/>
        <end position="137"/>
    </location>
    <ligand>
        <name>2-[(2R,5Z)-2-carboxy-4-methylthiazol-5(2H)-ylidene]ethyl phosphate</name>
        <dbReference type="ChEBI" id="CHEBI:62899"/>
    </ligand>
</feature>
<feature type="domain" description="Thiamine phosphate synthase/TenI" evidence="13">
    <location>
        <begin position="10"/>
        <end position="189"/>
    </location>
</feature>
<evidence type="ECO:0000256" key="8">
    <source>
        <dbReference type="ARBA" id="ARBA00047851"/>
    </source>
</evidence>
<comment type="pathway">
    <text evidence="2 10 12">Cofactor biosynthesis; thiamine diphosphate biosynthesis; thiamine phosphate from 4-amino-2-methyl-5-diphosphomethylpyrimidine and 4-methyl-5-(2-phosphoethyl)-thiazole: step 1/1.</text>
</comment>
<comment type="caution">
    <text evidence="14">The sequence shown here is derived from an EMBL/GenBank/DDBJ whole genome shotgun (WGS) entry which is preliminary data.</text>
</comment>
<evidence type="ECO:0000256" key="1">
    <source>
        <dbReference type="ARBA" id="ARBA00003814"/>
    </source>
</evidence>
<reference evidence="14 15" key="1">
    <citation type="submission" date="2021-03" db="EMBL/GenBank/DDBJ databases">
        <title>Sequencing the genomes of 1000 actinobacteria strains.</title>
        <authorList>
            <person name="Klenk H.-P."/>
        </authorList>
    </citation>
    <scope>NUCLEOTIDE SEQUENCE [LARGE SCALE GENOMIC DNA]</scope>
    <source>
        <strain evidence="14 15">DSM 12936</strain>
    </source>
</reference>
<evidence type="ECO:0000313" key="15">
    <source>
        <dbReference type="Proteomes" id="UP000758168"/>
    </source>
</evidence>
<dbReference type="HAMAP" id="MF_00097">
    <property type="entry name" value="TMP_synthase"/>
    <property type="match status" value="1"/>
</dbReference>
<gene>
    <name evidence="10" type="primary">thiE</name>
    <name evidence="14" type="ORF">JOF54_001558</name>
</gene>
<comment type="catalytic activity">
    <reaction evidence="7 10 11">
        <text>4-methyl-5-(2-phosphooxyethyl)-thiazole + 4-amino-2-methyl-5-(diphosphooxymethyl)pyrimidine + H(+) = thiamine phosphate + diphosphate</text>
        <dbReference type="Rhea" id="RHEA:22328"/>
        <dbReference type="ChEBI" id="CHEBI:15378"/>
        <dbReference type="ChEBI" id="CHEBI:33019"/>
        <dbReference type="ChEBI" id="CHEBI:37575"/>
        <dbReference type="ChEBI" id="CHEBI:57841"/>
        <dbReference type="ChEBI" id="CHEBI:58296"/>
        <dbReference type="EC" id="2.5.1.3"/>
    </reaction>
</comment>
<evidence type="ECO:0000256" key="11">
    <source>
        <dbReference type="RuleBase" id="RU003826"/>
    </source>
</evidence>
<dbReference type="RefSeq" id="WP_210054497.1">
    <property type="nucleotide sequence ID" value="NZ_JAGIOB010000001.1"/>
</dbReference>
<dbReference type="EMBL" id="JAGIOB010000001">
    <property type="protein sequence ID" value="MBP2416636.1"/>
    <property type="molecule type" value="Genomic_DNA"/>
</dbReference>
<dbReference type="CDD" id="cd00564">
    <property type="entry name" value="TMP_TenI"/>
    <property type="match status" value="1"/>
</dbReference>
<sequence>MSRPALDLDLYLVTDSALCGPRGVVETVRRALPGGVTAVQVREPRATTRELCALSRELLAVLAGTGVPLLVNDRLDVALAVGAQGVHLGQSDLPAEDAHRVAPELLLGLSVSTPEQVAAAPDWLDYLGVGPVRATATKPEAAAPLGLAGTAALVAAARVPCVAIGGIGPANAAEVRSTGVAGIAVVSAVCAADDPAAAAAALRGRRA</sequence>
<keyword evidence="4 10" id="KW-0479">Metal-binding</keyword>
<feature type="binding site" evidence="10">
    <location>
        <position position="110"/>
    </location>
    <ligand>
        <name>4-amino-2-methyl-5-(diphosphooxymethyl)pyrimidine</name>
        <dbReference type="ChEBI" id="CHEBI:57841"/>
    </ligand>
</feature>
<comment type="catalytic activity">
    <reaction evidence="9 10 11">
        <text>2-[(2R,5Z)-2-carboxy-4-methylthiazol-5(2H)-ylidene]ethyl phosphate + 4-amino-2-methyl-5-(diphosphooxymethyl)pyrimidine + 2 H(+) = thiamine phosphate + CO2 + diphosphate</text>
        <dbReference type="Rhea" id="RHEA:47844"/>
        <dbReference type="ChEBI" id="CHEBI:15378"/>
        <dbReference type="ChEBI" id="CHEBI:16526"/>
        <dbReference type="ChEBI" id="CHEBI:33019"/>
        <dbReference type="ChEBI" id="CHEBI:37575"/>
        <dbReference type="ChEBI" id="CHEBI:57841"/>
        <dbReference type="ChEBI" id="CHEBI:62899"/>
        <dbReference type="EC" id="2.5.1.3"/>
    </reaction>
</comment>
<dbReference type="Proteomes" id="UP000758168">
    <property type="component" value="Unassembled WGS sequence"/>
</dbReference>
<evidence type="ECO:0000259" key="13">
    <source>
        <dbReference type="Pfam" id="PF02581"/>
    </source>
</evidence>
<comment type="catalytic activity">
    <reaction evidence="8 10 11">
        <text>2-(2-carboxy-4-methylthiazol-5-yl)ethyl phosphate + 4-amino-2-methyl-5-(diphosphooxymethyl)pyrimidine + 2 H(+) = thiamine phosphate + CO2 + diphosphate</text>
        <dbReference type="Rhea" id="RHEA:47848"/>
        <dbReference type="ChEBI" id="CHEBI:15378"/>
        <dbReference type="ChEBI" id="CHEBI:16526"/>
        <dbReference type="ChEBI" id="CHEBI:33019"/>
        <dbReference type="ChEBI" id="CHEBI:37575"/>
        <dbReference type="ChEBI" id="CHEBI:57841"/>
        <dbReference type="ChEBI" id="CHEBI:62890"/>
        <dbReference type="EC" id="2.5.1.3"/>
    </reaction>
</comment>
<dbReference type="InterPro" id="IPR036206">
    <property type="entry name" value="ThiamineP_synth_sf"/>
</dbReference>